<keyword evidence="1" id="KW-0472">Membrane</keyword>
<reference evidence="2 3" key="1">
    <citation type="submission" date="2018-05" db="EMBL/GenBank/DDBJ databases">
        <title>Genomic Encyclopedia of Type Strains, Phase IV (KMG-IV): sequencing the most valuable type-strain genomes for metagenomic binning, comparative biology and taxonomic classification.</title>
        <authorList>
            <person name="Goeker M."/>
        </authorList>
    </citation>
    <scope>NUCLEOTIDE SEQUENCE [LARGE SCALE GENOMIC DNA]</scope>
    <source>
        <strain evidence="2 3">DSM 23606</strain>
    </source>
</reference>
<organism evidence="2 3">
    <name type="scientific">Plasticicumulans acidivorans</name>
    <dbReference type="NCBI Taxonomy" id="886464"/>
    <lineage>
        <taxon>Bacteria</taxon>
        <taxon>Pseudomonadati</taxon>
        <taxon>Pseudomonadota</taxon>
        <taxon>Gammaproteobacteria</taxon>
        <taxon>Candidatus Competibacteraceae</taxon>
        <taxon>Plasticicumulans</taxon>
    </lineage>
</organism>
<comment type="caution">
    <text evidence="2">The sequence shown here is derived from an EMBL/GenBank/DDBJ whole genome shotgun (WGS) entry which is preliminary data.</text>
</comment>
<dbReference type="AlphaFoldDB" id="A0A317MYG2"/>
<name>A0A317MYG2_9GAMM</name>
<protein>
    <submittedName>
        <fullName evidence="2">Uncharacterized protein</fullName>
    </submittedName>
</protein>
<sequence length="137" mass="15488">MRWLPDWLVPSRARSLPGQRWLNIALRTLHLCGIAGIGGGFLYAADAELWRGWLWLTLLSGLGLVALSVWSEGVWLLQVRGQAVMLKLLLLAAVDVWPQATPWLFLLVIVISSVVAHAPGRVRYYSVWHGRRIDQQR</sequence>
<evidence type="ECO:0000313" key="2">
    <source>
        <dbReference type="EMBL" id="PWV64471.1"/>
    </source>
</evidence>
<keyword evidence="3" id="KW-1185">Reference proteome</keyword>
<accession>A0A317MYG2</accession>
<keyword evidence="1" id="KW-0812">Transmembrane</keyword>
<dbReference type="EMBL" id="QGTJ01000002">
    <property type="protein sequence ID" value="PWV64471.1"/>
    <property type="molecule type" value="Genomic_DNA"/>
</dbReference>
<proteinExistence type="predicted"/>
<keyword evidence="1" id="KW-1133">Transmembrane helix</keyword>
<feature type="transmembrane region" description="Helical" evidence="1">
    <location>
        <begin position="21"/>
        <end position="44"/>
    </location>
</feature>
<gene>
    <name evidence="2" type="ORF">C7443_102120</name>
</gene>
<feature type="transmembrane region" description="Helical" evidence="1">
    <location>
        <begin position="103"/>
        <end position="122"/>
    </location>
</feature>
<dbReference type="OrthoDB" id="6118617at2"/>
<feature type="transmembrane region" description="Helical" evidence="1">
    <location>
        <begin position="50"/>
        <end position="70"/>
    </location>
</feature>
<dbReference type="Proteomes" id="UP000246569">
    <property type="component" value="Unassembled WGS sequence"/>
</dbReference>
<dbReference type="RefSeq" id="WP_110017133.1">
    <property type="nucleotide sequence ID" value="NZ_QGTJ01000002.1"/>
</dbReference>
<evidence type="ECO:0000313" key="3">
    <source>
        <dbReference type="Proteomes" id="UP000246569"/>
    </source>
</evidence>
<evidence type="ECO:0000256" key="1">
    <source>
        <dbReference type="SAM" id="Phobius"/>
    </source>
</evidence>